<dbReference type="Pfam" id="PF02721">
    <property type="entry name" value="DUF223"/>
    <property type="match status" value="1"/>
</dbReference>
<dbReference type="CDD" id="cd04480">
    <property type="entry name" value="RPA1_DBD_A_like"/>
    <property type="match status" value="1"/>
</dbReference>
<evidence type="ECO:0000313" key="2">
    <source>
        <dbReference type="EMBL" id="RYR49324.1"/>
    </source>
</evidence>
<proteinExistence type="predicted"/>
<dbReference type="Proteomes" id="UP000289738">
    <property type="component" value="Chromosome A07"/>
</dbReference>
<dbReference type="SUPFAM" id="SSF50249">
    <property type="entry name" value="Nucleic acid-binding proteins"/>
    <property type="match status" value="1"/>
</dbReference>
<accession>A0A445CEE6</accession>
<sequence length="524" mass="59550">MRRVLRVSGWLQFQVDTLLQRDISSNVASPLQWYMCSSVIPPSAVPFIDSLTQLPFFTDLVEHVSDFLMESQIQDLQSINQVWSFYLIYFLCGDVIDRVSSAKCTVVGFAPVISYSYAIEWRCIWIECKKIQDKIKKQLLNRFRDHIVEGQVYRMTYFTVVSNHGSYRATSHEFKLVFLHRTTVVAVDEDVIPKTCFNKFPFSELLNMTQDYDFLVDVIGLLTSVGEEKEYTKEGNIVKMIVLELTSKEYVDSVISVGFSLSFNHLLSLFSVSFFVIRLQNVMYATQMLFNPDLPEVVEFRQSMIEQGVNGTQPLFIANEGKVISLEDDFMHLTRKCTIEELQNNNEVDIFCLICGDTYPPIFQGLIGKKLLLKVDTKGIAHDKFYGTFRVRKICDDPTIISMFKLPNYDADDESTPKKEPDLHKSVSYGKGDIGIKKESSKTFIKSDKVAGESSRILSKSPVLIDFLAEKKPAVSGGTEFAALINHENGKDEKTPENDTVSDDLSAELDILLITRERNSGAII</sequence>
<protein>
    <recommendedName>
        <fullName evidence="1">Replication protein A 70 kDa DNA-binding subunit B/D first OB fold domain-containing protein</fullName>
    </recommendedName>
</protein>
<name>A0A445CEE6_ARAHY</name>
<keyword evidence="3" id="KW-1185">Reference proteome</keyword>
<organism evidence="2 3">
    <name type="scientific">Arachis hypogaea</name>
    <name type="common">Peanut</name>
    <dbReference type="NCBI Taxonomy" id="3818"/>
    <lineage>
        <taxon>Eukaryota</taxon>
        <taxon>Viridiplantae</taxon>
        <taxon>Streptophyta</taxon>
        <taxon>Embryophyta</taxon>
        <taxon>Tracheophyta</taxon>
        <taxon>Spermatophyta</taxon>
        <taxon>Magnoliopsida</taxon>
        <taxon>eudicotyledons</taxon>
        <taxon>Gunneridae</taxon>
        <taxon>Pentapetalae</taxon>
        <taxon>rosids</taxon>
        <taxon>fabids</taxon>
        <taxon>Fabales</taxon>
        <taxon>Fabaceae</taxon>
        <taxon>Papilionoideae</taxon>
        <taxon>50 kb inversion clade</taxon>
        <taxon>dalbergioids sensu lato</taxon>
        <taxon>Dalbergieae</taxon>
        <taxon>Pterocarpus clade</taxon>
        <taxon>Arachis</taxon>
    </lineage>
</organism>
<dbReference type="InterPro" id="IPR012340">
    <property type="entry name" value="NA-bd_OB-fold"/>
</dbReference>
<comment type="caution">
    <text evidence="2">The sequence shown here is derived from an EMBL/GenBank/DDBJ whole genome shotgun (WGS) entry which is preliminary data.</text>
</comment>
<dbReference type="PANTHER" id="PTHR47165">
    <property type="entry name" value="OS03G0429900 PROTEIN"/>
    <property type="match status" value="1"/>
</dbReference>
<feature type="domain" description="Replication protein A 70 kDa DNA-binding subunit B/D first OB fold" evidence="1">
    <location>
        <begin position="129"/>
        <end position="185"/>
    </location>
</feature>
<evidence type="ECO:0000313" key="3">
    <source>
        <dbReference type="Proteomes" id="UP000289738"/>
    </source>
</evidence>
<dbReference type="PANTHER" id="PTHR47165:SF4">
    <property type="entry name" value="OS03G0429900 PROTEIN"/>
    <property type="match status" value="1"/>
</dbReference>
<reference evidence="2 3" key="1">
    <citation type="submission" date="2019-01" db="EMBL/GenBank/DDBJ databases">
        <title>Sequencing of cultivated peanut Arachis hypogaea provides insights into genome evolution and oil improvement.</title>
        <authorList>
            <person name="Chen X."/>
        </authorList>
    </citation>
    <scope>NUCLEOTIDE SEQUENCE [LARGE SCALE GENOMIC DNA]</scope>
    <source>
        <strain evidence="3">cv. Fuhuasheng</strain>
        <tissue evidence="2">Leaves</tissue>
    </source>
</reference>
<dbReference type="AlphaFoldDB" id="A0A445CEE6"/>
<dbReference type="STRING" id="3818.A0A445CEE6"/>
<gene>
    <name evidence="2" type="ORF">Ahy_A07g035775</name>
</gene>
<dbReference type="Gene3D" id="2.40.50.140">
    <property type="entry name" value="Nucleic acid-binding proteins"/>
    <property type="match status" value="2"/>
</dbReference>
<evidence type="ECO:0000259" key="1">
    <source>
        <dbReference type="Pfam" id="PF02721"/>
    </source>
</evidence>
<dbReference type="InterPro" id="IPR003871">
    <property type="entry name" value="RFA1B/D_OB_1st"/>
</dbReference>
<dbReference type="EMBL" id="SDMP01000007">
    <property type="protein sequence ID" value="RYR49324.1"/>
    <property type="molecule type" value="Genomic_DNA"/>
</dbReference>